<dbReference type="GO" id="GO:0016787">
    <property type="term" value="F:hydrolase activity"/>
    <property type="evidence" value="ECO:0007669"/>
    <property type="project" value="UniProtKB-KW"/>
</dbReference>
<feature type="domain" description="Metallo-beta-lactamase" evidence="5">
    <location>
        <begin position="48"/>
        <end position="246"/>
    </location>
</feature>
<dbReference type="GO" id="GO:0046872">
    <property type="term" value="F:metal ion binding"/>
    <property type="evidence" value="ECO:0007669"/>
    <property type="project" value="UniProtKB-KW"/>
</dbReference>
<dbReference type="PANTHER" id="PTHR46233">
    <property type="entry name" value="HYDROXYACYLGLUTATHIONE HYDROLASE GLOC"/>
    <property type="match status" value="1"/>
</dbReference>
<dbReference type="Gene3D" id="3.60.15.10">
    <property type="entry name" value="Ribonuclease Z/Hydroxyacylglutathione hydrolase-like"/>
    <property type="match status" value="1"/>
</dbReference>
<reference evidence="6 7" key="1">
    <citation type="submission" date="2018-08" db="EMBL/GenBank/DDBJ databases">
        <title>A genome reference for cultivated species of the human gut microbiota.</title>
        <authorList>
            <person name="Zou Y."/>
            <person name="Xue W."/>
            <person name="Luo G."/>
        </authorList>
    </citation>
    <scope>NUCLEOTIDE SEQUENCE [LARGE SCALE GENOMIC DNA]</scope>
    <source>
        <strain evidence="6 7">AF45-17</strain>
    </source>
</reference>
<dbReference type="PANTHER" id="PTHR46233:SF3">
    <property type="entry name" value="HYDROXYACYLGLUTATHIONE HYDROLASE GLOC"/>
    <property type="match status" value="1"/>
</dbReference>
<gene>
    <name evidence="6" type="ORF">DW070_13950</name>
</gene>
<dbReference type="InterPro" id="IPR001279">
    <property type="entry name" value="Metallo-B-lactamas"/>
</dbReference>
<evidence type="ECO:0000256" key="3">
    <source>
        <dbReference type="ARBA" id="ARBA00022801"/>
    </source>
</evidence>
<comment type="cofactor">
    <cofactor evidence="1">
        <name>Zn(2+)</name>
        <dbReference type="ChEBI" id="CHEBI:29105"/>
    </cofactor>
</comment>
<evidence type="ECO:0000313" key="6">
    <source>
        <dbReference type="EMBL" id="RGB75583.1"/>
    </source>
</evidence>
<organism evidence="6 7">
    <name type="scientific">Coprococcus catus</name>
    <dbReference type="NCBI Taxonomy" id="116085"/>
    <lineage>
        <taxon>Bacteria</taxon>
        <taxon>Bacillati</taxon>
        <taxon>Bacillota</taxon>
        <taxon>Clostridia</taxon>
        <taxon>Lachnospirales</taxon>
        <taxon>Lachnospiraceae</taxon>
        <taxon>Coprococcus</taxon>
    </lineage>
</organism>
<dbReference type="Proteomes" id="UP000260773">
    <property type="component" value="Unassembled WGS sequence"/>
</dbReference>
<dbReference type="EMBL" id="QVEP01000045">
    <property type="protein sequence ID" value="RGB75583.1"/>
    <property type="molecule type" value="Genomic_DNA"/>
</dbReference>
<comment type="caution">
    <text evidence="6">The sequence shown here is derived from an EMBL/GenBank/DDBJ whole genome shotgun (WGS) entry which is preliminary data.</text>
</comment>
<sequence length="307" mass="36228">MAKVVRRCYNSTSECRDNRRKTFEPEGRSDNNEKEKKVKVYYIDEDIKGTCFLVQGEQEAILFDPGMAYYGETVVQRVREILGTQPLRAVFLTHSHYDHVAAVPYVRQEWPEIKVYAAEYACHIFEKTKVQQMMFHMSKTAAEESHHEWKSDDYKGELLYADKPLEDGDRIALGEFVVEVIETIGHTQCSVSFLINDEVMISSETIGLEGDFEGGYVPAFLISYKKTVDSLRRTREADPKQLYMPHRGLVIPDERYWKYMEKALRQQKMRLSVSWHPIRRWKRRFLRWKKFSGRKRQMAHGREKPLI</sequence>
<evidence type="ECO:0000259" key="5">
    <source>
        <dbReference type="SMART" id="SM00849"/>
    </source>
</evidence>
<keyword evidence="3 6" id="KW-0378">Hydrolase</keyword>
<evidence type="ECO:0000313" key="7">
    <source>
        <dbReference type="Proteomes" id="UP000260773"/>
    </source>
</evidence>
<dbReference type="CDD" id="cd06262">
    <property type="entry name" value="metallo-hydrolase-like_MBL-fold"/>
    <property type="match status" value="1"/>
</dbReference>
<dbReference type="SUPFAM" id="SSF56281">
    <property type="entry name" value="Metallo-hydrolase/oxidoreductase"/>
    <property type="match status" value="1"/>
</dbReference>
<protein>
    <submittedName>
        <fullName evidence="6">MBL fold metallo-hydrolase</fullName>
    </submittedName>
</protein>
<dbReference type="AlphaFoldDB" id="A0A3E2TH23"/>
<dbReference type="Pfam" id="PF00753">
    <property type="entry name" value="Lactamase_B"/>
    <property type="match status" value="1"/>
</dbReference>
<dbReference type="InterPro" id="IPR036866">
    <property type="entry name" value="RibonucZ/Hydroxyglut_hydro"/>
</dbReference>
<evidence type="ECO:0000256" key="4">
    <source>
        <dbReference type="ARBA" id="ARBA00022833"/>
    </source>
</evidence>
<name>A0A3E2TH23_9FIRM</name>
<dbReference type="InterPro" id="IPR051453">
    <property type="entry name" value="MBL_Glyoxalase_II"/>
</dbReference>
<evidence type="ECO:0000256" key="2">
    <source>
        <dbReference type="ARBA" id="ARBA00022723"/>
    </source>
</evidence>
<evidence type="ECO:0000256" key="1">
    <source>
        <dbReference type="ARBA" id="ARBA00001947"/>
    </source>
</evidence>
<accession>A0A3E2TH23</accession>
<keyword evidence="2" id="KW-0479">Metal-binding</keyword>
<keyword evidence="4" id="KW-0862">Zinc</keyword>
<dbReference type="SMART" id="SM00849">
    <property type="entry name" value="Lactamase_B"/>
    <property type="match status" value="1"/>
</dbReference>
<proteinExistence type="predicted"/>